<keyword evidence="2" id="KW-1185">Reference proteome</keyword>
<accession>A0ABY3EI72</accession>
<gene>
    <name evidence="1" type="ORF">FGG12_22500</name>
</gene>
<dbReference type="Proteomes" id="UP000318943">
    <property type="component" value="Unassembled WGS sequence"/>
</dbReference>
<evidence type="ECO:0000313" key="1">
    <source>
        <dbReference type="EMBL" id="TSP10549.1"/>
    </source>
</evidence>
<dbReference type="EMBL" id="VCIZ01000015">
    <property type="protein sequence ID" value="TSP10549.1"/>
    <property type="molecule type" value="Genomic_DNA"/>
</dbReference>
<proteinExistence type="predicted"/>
<protein>
    <submittedName>
        <fullName evidence="1">Uncharacterized protein</fullName>
    </submittedName>
</protein>
<comment type="caution">
    <text evidence="1">The sequence shown here is derived from an EMBL/GenBank/DDBJ whole genome shotgun (WGS) entry which is preliminary data.</text>
</comment>
<reference evidence="1 2" key="1">
    <citation type="submission" date="2019-05" db="EMBL/GenBank/DDBJ databases">
        <title>Whole genome sequence analysis of Cupriavidus campinensis S14E4C strain.</title>
        <authorList>
            <person name="Abbaszade G."/>
            <person name="Szabo A."/>
            <person name="Toumi M."/>
            <person name="Toth E."/>
        </authorList>
    </citation>
    <scope>NUCLEOTIDE SEQUENCE [LARGE SCALE GENOMIC DNA]</scope>
    <source>
        <strain evidence="1 2">S14E4C</strain>
    </source>
</reference>
<name>A0ABY3EI72_9BURK</name>
<evidence type="ECO:0000313" key="2">
    <source>
        <dbReference type="Proteomes" id="UP000318943"/>
    </source>
</evidence>
<sequence length="81" mass="8639">MRSSPVYGKRLTPSAEFDYADGLPFSRTMHATALLLRHAADALRIDAAVRACVARAGRLSRRGLAASPSSLLLDLPTGCRA</sequence>
<organism evidence="1 2">
    <name type="scientific">Cupriavidus campinensis</name>
    <dbReference type="NCBI Taxonomy" id="151783"/>
    <lineage>
        <taxon>Bacteria</taxon>
        <taxon>Pseudomonadati</taxon>
        <taxon>Pseudomonadota</taxon>
        <taxon>Betaproteobacteria</taxon>
        <taxon>Burkholderiales</taxon>
        <taxon>Burkholderiaceae</taxon>
        <taxon>Cupriavidus</taxon>
    </lineage>
</organism>